<evidence type="ECO:0000313" key="12">
    <source>
        <dbReference type="Proteomes" id="UP000007110"/>
    </source>
</evidence>
<dbReference type="PANTHER" id="PTHR11214:SF364">
    <property type="entry name" value="HEXOSYLTRANSFERASE"/>
    <property type="match status" value="1"/>
</dbReference>
<protein>
    <recommendedName>
        <fullName evidence="10">Hexosyltransferase</fullName>
        <ecNumber evidence="10">2.4.1.-</ecNumber>
    </recommendedName>
</protein>
<keyword evidence="9" id="KW-0472">Membrane</keyword>
<reference evidence="11" key="2">
    <citation type="submission" date="2021-01" db="UniProtKB">
        <authorList>
            <consortium name="EnsemblMetazoa"/>
        </authorList>
    </citation>
    <scope>IDENTIFICATION</scope>
</reference>
<dbReference type="GO" id="GO:0016758">
    <property type="term" value="F:hexosyltransferase activity"/>
    <property type="evidence" value="ECO:0007669"/>
    <property type="project" value="InterPro"/>
</dbReference>
<name>A0A7M7RIQ6_STRPU</name>
<keyword evidence="5" id="KW-0812">Transmembrane</keyword>
<dbReference type="Proteomes" id="UP000007110">
    <property type="component" value="Unassembled WGS sequence"/>
</dbReference>
<dbReference type="FunFam" id="3.90.550.50:FF:000040">
    <property type="entry name" value="Hexosyltransferase"/>
    <property type="match status" value="1"/>
</dbReference>
<dbReference type="GO" id="GO:0000139">
    <property type="term" value="C:Golgi membrane"/>
    <property type="evidence" value="ECO:0000318"/>
    <property type="project" value="GO_Central"/>
</dbReference>
<evidence type="ECO:0000256" key="8">
    <source>
        <dbReference type="ARBA" id="ARBA00023034"/>
    </source>
</evidence>
<dbReference type="GeneID" id="593281"/>
<dbReference type="OrthoDB" id="5957813at2759"/>
<dbReference type="GO" id="GO:0016757">
    <property type="term" value="F:glycosyltransferase activity"/>
    <property type="evidence" value="ECO:0000318"/>
    <property type="project" value="GO_Central"/>
</dbReference>
<accession>A0A7M7RIQ6</accession>
<dbReference type="AlphaFoldDB" id="A0A7M7RIQ6"/>
<comment type="subcellular location">
    <subcellularLocation>
        <location evidence="1 10">Golgi apparatus membrane</location>
        <topology evidence="1 10">Single-pass type II membrane protein</topology>
    </subcellularLocation>
</comment>
<dbReference type="InterPro" id="IPR002659">
    <property type="entry name" value="Glyco_trans_31"/>
</dbReference>
<keyword evidence="6" id="KW-0735">Signal-anchor</keyword>
<dbReference type="EC" id="2.4.1.-" evidence="10"/>
<dbReference type="GO" id="GO:0006493">
    <property type="term" value="P:protein O-linked glycosylation"/>
    <property type="evidence" value="ECO:0000318"/>
    <property type="project" value="GO_Central"/>
</dbReference>
<dbReference type="InParanoid" id="A0A7M7RIQ6"/>
<keyword evidence="8 10" id="KW-0333">Golgi apparatus</keyword>
<dbReference type="OMA" id="APRIRYM"/>
<evidence type="ECO:0000256" key="6">
    <source>
        <dbReference type="ARBA" id="ARBA00022968"/>
    </source>
</evidence>
<evidence type="ECO:0000256" key="7">
    <source>
        <dbReference type="ARBA" id="ARBA00022989"/>
    </source>
</evidence>
<dbReference type="Gene3D" id="3.90.550.50">
    <property type="match status" value="1"/>
</dbReference>
<reference evidence="12" key="1">
    <citation type="submission" date="2015-02" db="EMBL/GenBank/DDBJ databases">
        <title>Genome sequencing for Strongylocentrotus purpuratus.</title>
        <authorList>
            <person name="Murali S."/>
            <person name="Liu Y."/>
            <person name="Vee V."/>
            <person name="English A."/>
            <person name="Wang M."/>
            <person name="Skinner E."/>
            <person name="Han Y."/>
            <person name="Muzny D.M."/>
            <person name="Worley K.C."/>
            <person name="Gibbs R.A."/>
        </authorList>
    </citation>
    <scope>NUCLEOTIDE SEQUENCE</scope>
</reference>
<evidence type="ECO:0000256" key="3">
    <source>
        <dbReference type="ARBA" id="ARBA00022676"/>
    </source>
</evidence>
<evidence type="ECO:0000256" key="9">
    <source>
        <dbReference type="ARBA" id="ARBA00023136"/>
    </source>
</evidence>
<keyword evidence="3 10" id="KW-0328">Glycosyltransferase</keyword>
<sequence>MRAGCEKRLVLILATITASGIISLRNLLDHNVVISRYQRKQESLQKCSYSMVETMNHMSSWKSHQNVSGIIEARQTVIENSNMTKLLTSASKPAKGLYLQEPIDKHLFRYIHNPEMTCFHDNCMKMDVHVVFFVPSALGNFDRREAIRRSYGKRDTWPVIAGGGKMVTVFMLGSTSDAGLQDKVDIESNKYGDIVQESFVDSYLNLTRKTIMGLKWVKSYCRHAEFAMKIDDDTSIIQRRIIPILRGAPRIRYMLGYVFKNPIVMRQKKHKFYMSKAFYPNASFPTYSIGAGYIMSTDVVEAVFNVAITIPIFPWEDVFVGMCLQKLDIEPNHDESFLFRESYINLLTVKSAKSAEKYVIATDIPPKRMVFFYERFRIKGS</sequence>
<dbReference type="PANTHER" id="PTHR11214">
    <property type="entry name" value="BETA-1,3-N-ACETYLGLUCOSAMINYLTRANSFERASE"/>
    <property type="match status" value="1"/>
</dbReference>
<dbReference type="Pfam" id="PF01762">
    <property type="entry name" value="Galactosyl_T"/>
    <property type="match status" value="1"/>
</dbReference>
<evidence type="ECO:0000256" key="10">
    <source>
        <dbReference type="RuleBase" id="RU363063"/>
    </source>
</evidence>
<dbReference type="KEGG" id="spu:593281"/>
<dbReference type="EnsemblMetazoa" id="XM_792762">
    <property type="protein sequence ID" value="XP_797855"/>
    <property type="gene ID" value="LOC593281"/>
</dbReference>
<evidence type="ECO:0000256" key="4">
    <source>
        <dbReference type="ARBA" id="ARBA00022679"/>
    </source>
</evidence>
<evidence type="ECO:0000256" key="1">
    <source>
        <dbReference type="ARBA" id="ARBA00004323"/>
    </source>
</evidence>
<evidence type="ECO:0000313" key="11">
    <source>
        <dbReference type="EnsemblMetazoa" id="XP_797855"/>
    </source>
</evidence>
<keyword evidence="12" id="KW-1185">Reference proteome</keyword>
<keyword evidence="4" id="KW-0808">Transferase</keyword>
<keyword evidence="7" id="KW-1133">Transmembrane helix</keyword>
<comment type="similarity">
    <text evidence="2 10">Belongs to the glycosyltransferase 31 family.</text>
</comment>
<organism evidence="11 12">
    <name type="scientific">Strongylocentrotus purpuratus</name>
    <name type="common">Purple sea urchin</name>
    <dbReference type="NCBI Taxonomy" id="7668"/>
    <lineage>
        <taxon>Eukaryota</taxon>
        <taxon>Metazoa</taxon>
        <taxon>Echinodermata</taxon>
        <taxon>Eleutherozoa</taxon>
        <taxon>Echinozoa</taxon>
        <taxon>Echinoidea</taxon>
        <taxon>Euechinoidea</taxon>
        <taxon>Echinacea</taxon>
        <taxon>Camarodonta</taxon>
        <taxon>Echinidea</taxon>
        <taxon>Strongylocentrotidae</taxon>
        <taxon>Strongylocentrotus</taxon>
    </lineage>
</organism>
<evidence type="ECO:0000256" key="5">
    <source>
        <dbReference type="ARBA" id="ARBA00022692"/>
    </source>
</evidence>
<dbReference type="RefSeq" id="XP_797855.3">
    <property type="nucleotide sequence ID" value="XM_792762.3"/>
</dbReference>
<evidence type="ECO:0000256" key="2">
    <source>
        <dbReference type="ARBA" id="ARBA00008661"/>
    </source>
</evidence>
<proteinExistence type="inferred from homology"/>